<dbReference type="PROSITE" id="PS50943">
    <property type="entry name" value="HTH_CROC1"/>
    <property type="match status" value="1"/>
</dbReference>
<dbReference type="SMART" id="SM00530">
    <property type="entry name" value="HTH_XRE"/>
    <property type="match status" value="1"/>
</dbReference>
<dbReference type="OrthoDB" id="9812495at2"/>
<dbReference type="AlphaFoldDB" id="A0A1H3TNZ6"/>
<dbReference type="InterPro" id="IPR010982">
    <property type="entry name" value="Lambda_DNA-bd_dom_sf"/>
</dbReference>
<evidence type="ECO:0000256" key="1">
    <source>
        <dbReference type="ARBA" id="ARBA00023125"/>
    </source>
</evidence>
<dbReference type="SUPFAM" id="SSF47413">
    <property type="entry name" value="lambda repressor-like DNA-binding domains"/>
    <property type="match status" value="1"/>
</dbReference>
<name>A0A1H3TNZ6_9BACI</name>
<evidence type="ECO:0000313" key="4">
    <source>
        <dbReference type="Proteomes" id="UP000198935"/>
    </source>
</evidence>
<protein>
    <submittedName>
        <fullName evidence="3">DNA-binding transcriptional regulator, XRE-family HTH domain</fullName>
    </submittedName>
</protein>
<organism evidence="3 4">
    <name type="scientific">Evansella caseinilytica</name>
    <dbReference type="NCBI Taxonomy" id="1503961"/>
    <lineage>
        <taxon>Bacteria</taxon>
        <taxon>Bacillati</taxon>
        <taxon>Bacillota</taxon>
        <taxon>Bacilli</taxon>
        <taxon>Bacillales</taxon>
        <taxon>Bacillaceae</taxon>
        <taxon>Evansella</taxon>
    </lineage>
</organism>
<dbReference type="EMBL" id="FNPI01000015">
    <property type="protein sequence ID" value="SDZ51840.1"/>
    <property type="molecule type" value="Genomic_DNA"/>
</dbReference>
<dbReference type="Gene3D" id="1.10.260.40">
    <property type="entry name" value="lambda repressor-like DNA-binding domains"/>
    <property type="match status" value="1"/>
</dbReference>
<evidence type="ECO:0000259" key="2">
    <source>
        <dbReference type="PROSITE" id="PS50943"/>
    </source>
</evidence>
<dbReference type="CDD" id="cd00093">
    <property type="entry name" value="HTH_XRE"/>
    <property type="match status" value="1"/>
</dbReference>
<dbReference type="Pfam" id="PF01381">
    <property type="entry name" value="HTH_3"/>
    <property type="match status" value="1"/>
</dbReference>
<feature type="domain" description="HTH cro/C1-type" evidence="2">
    <location>
        <begin position="7"/>
        <end position="62"/>
    </location>
</feature>
<dbReference type="Proteomes" id="UP000198935">
    <property type="component" value="Unassembled WGS sequence"/>
</dbReference>
<gene>
    <name evidence="3" type="ORF">SAMN05421736_115119</name>
</gene>
<proteinExistence type="predicted"/>
<keyword evidence="4" id="KW-1185">Reference proteome</keyword>
<dbReference type="STRING" id="1503961.SAMN05421736_115119"/>
<evidence type="ECO:0000313" key="3">
    <source>
        <dbReference type="EMBL" id="SDZ51840.1"/>
    </source>
</evidence>
<dbReference type="PANTHER" id="PTHR46558:SF13">
    <property type="entry name" value="HTH-TYPE TRANSCRIPTIONAL REGULATOR IMMR"/>
    <property type="match status" value="1"/>
</dbReference>
<sequence>MNFGVNLQYLRMMHKNMTQEELANQLGVSRQTISKWELNQGNPELSKIKEICSLFNCKSDDLLFGNMKIVNDAYSEIVIESIEKFKYIKYTVISVEPEDDATRRIKQLARELDIDNPKIIGWDFAHLSQEQINVYHMHGYTSALVLPIDTKNAHESYLIEKRETQNYVTVTIKNPMDNPFHLISNAFKSVFQYIKVNRYTYDHFAFESVFYEDDVEYMRICVAIK</sequence>
<accession>A0A1H3TNZ6</accession>
<keyword evidence="1 3" id="KW-0238">DNA-binding</keyword>
<dbReference type="GO" id="GO:0003677">
    <property type="term" value="F:DNA binding"/>
    <property type="evidence" value="ECO:0007669"/>
    <property type="project" value="UniProtKB-KW"/>
</dbReference>
<reference evidence="4" key="1">
    <citation type="submission" date="2016-10" db="EMBL/GenBank/DDBJ databases">
        <authorList>
            <person name="Varghese N."/>
            <person name="Submissions S."/>
        </authorList>
    </citation>
    <scope>NUCLEOTIDE SEQUENCE [LARGE SCALE GENOMIC DNA]</scope>
    <source>
        <strain evidence="4">SP</strain>
    </source>
</reference>
<dbReference type="InterPro" id="IPR001387">
    <property type="entry name" value="Cro/C1-type_HTH"/>
</dbReference>
<dbReference type="PANTHER" id="PTHR46558">
    <property type="entry name" value="TRACRIPTIONAL REGULATORY PROTEIN-RELATED-RELATED"/>
    <property type="match status" value="1"/>
</dbReference>